<dbReference type="SMART" id="SM00100">
    <property type="entry name" value="cNMP"/>
    <property type="match status" value="1"/>
</dbReference>
<dbReference type="InterPro" id="IPR018490">
    <property type="entry name" value="cNMP-bd_dom_sf"/>
</dbReference>
<dbReference type="GO" id="GO:0003677">
    <property type="term" value="F:DNA binding"/>
    <property type="evidence" value="ECO:0007669"/>
    <property type="project" value="UniProtKB-KW"/>
</dbReference>
<dbReference type="PROSITE" id="PS51063">
    <property type="entry name" value="HTH_CRP_2"/>
    <property type="match status" value="1"/>
</dbReference>
<proteinExistence type="predicted"/>
<feature type="domain" description="Cyclic nucleotide-binding" evidence="5">
    <location>
        <begin position="29"/>
        <end position="151"/>
    </location>
</feature>
<dbReference type="InterPro" id="IPR036388">
    <property type="entry name" value="WH-like_DNA-bd_sf"/>
</dbReference>
<keyword evidence="2" id="KW-0238">DNA-binding</keyword>
<feature type="domain" description="HTH crp-type" evidence="6">
    <location>
        <begin position="165"/>
        <end position="237"/>
    </location>
</feature>
<dbReference type="EMBL" id="CP126114">
    <property type="protein sequence ID" value="WHY86244.1"/>
    <property type="molecule type" value="Genomic_DNA"/>
</dbReference>
<dbReference type="InterPro" id="IPR050397">
    <property type="entry name" value="Env_Response_Regulators"/>
</dbReference>
<dbReference type="Gene3D" id="1.10.10.10">
    <property type="entry name" value="Winged helix-like DNA-binding domain superfamily/Winged helix DNA-binding domain"/>
    <property type="match status" value="1"/>
</dbReference>
<dbReference type="PROSITE" id="PS50042">
    <property type="entry name" value="CNMP_BINDING_3"/>
    <property type="match status" value="1"/>
</dbReference>
<dbReference type="InterPro" id="IPR000595">
    <property type="entry name" value="cNMP-bd_dom"/>
</dbReference>
<keyword evidence="4" id="KW-0804">Transcription</keyword>
<dbReference type="InterPro" id="IPR036390">
    <property type="entry name" value="WH_DNA-bd_sf"/>
</dbReference>
<dbReference type="PANTHER" id="PTHR24567">
    <property type="entry name" value="CRP FAMILY TRANSCRIPTIONAL REGULATORY PROTEIN"/>
    <property type="match status" value="1"/>
</dbReference>
<dbReference type="Pfam" id="PF00027">
    <property type="entry name" value="cNMP_binding"/>
    <property type="match status" value="1"/>
</dbReference>
<dbReference type="SUPFAM" id="SSF51206">
    <property type="entry name" value="cAMP-binding domain-like"/>
    <property type="match status" value="1"/>
</dbReference>
<protein>
    <submittedName>
        <fullName evidence="7">Crp/Fnr family transcriptional regulator</fullName>
    </submittedName>
</protein>
<dbReference type="CDD" id="cd00038">
    <property type="entry name" value="CAP_ED"/>
    <property type="match status" value="1"/>
</dbReference>
<evidence type="ECO:0000256" key="3">
    <source>
        <dbReference type="ARBA" id="ARBA00023159"/>
    </source>
</evidence>
<evidence type="ECO:0000313" key="8">
    <source>
        <dbReference type="Proteomes" id="UP001178288"/>
    </source>
</evidence>
<gene>
    <name evidence="7" type="ORF">QNH39_27390</name>
</gene>
<dbReference type="PRINTS" id="PR00034">
    <property type="entry name" value="HTHCRP"/>
</dbReference>
<dbReference type="Proteomes" id="UP001178288">
    <property type="component" value="Chromosome"/>
</dbReference>
<dbReference type="Pfam" id="PF13545">
    <property type="entry name" value="HTH_Crp_2"/>
    <property type="match status" value="1"/>
</dbReference>
<dbReference type="InterPro" id="IPR014710">
    <property type="entry name" value="RmlC-like_jellyroll"/>
</dbReference>
<keyword evidence="8" id="KW-1185">Reference proteome</keyword>
<evidence type="ECO:0000313" key="7">
    <source>
        <dbReference type="EMBL" id="WHY86244.1"/>
    </source>
</evidence>
<dbReference type="SMART" id="SM00419">
    <property type="entry name" value="HTH_CRP"/>
    <property type="match status" value="1"/>
</dbReference>
<sequence length="247" mass="28466">MNRSDCMENPHLLVYQEVKHENLLRKISIFKHLSHKSLQVIEKRIQTFELKKGDQIISEDEVARGVYFVHSGAVKLTKEDENGNEIIVCVKQKGDAFAEACLFTQKTERYPATATMLQEGKIIFLDKLELEQDLYANPELAMQMISYMSDALREMTSQLRDVALLDVYAKTVKTLERLGNKFNTGQNRWNIEIPLTVQEFATVVGTTRESVSRVFSKLKKESIIDLKSRKIVILDWCGLCTLLNREY</sequence>
<dbReference type="RefSeq" id="WP_283935877.1">
    <property type="nucleotide sequence ID" value="NZ_CP126114.1"/>
</dbReference>
<dbReference type="GO" id="GO:0003700">
    <property type="term" value="F:DNA-binding transcription factor activity"/>
    <property type="evidence" value="ECO:0007669"/>
    <property type="project" value="TreeGrafter"/>
</dbReference>
<evidence type="ECO:0000259" key="6">
    <source>
        <dbReference type="PROSITE" id="PS51063"/>
    </source>
</evidence>
<accession>A0AA95MPZ4</accession>
<organism evidence="7 8">
    <name type="scientific">Neobacillus novalis</name>
    <dbReference type="NCBI Taxonomy" id="220687"/>
    <lineage>
        <taxon>Bacteria</taxon>
        <taxon>Bacillati</taxon>
        <taxon>Bacillota</taxon>
        <taxon>Bacilli</taxon>
        <taxon>Bacillales</taxon>
        <taxon>Bacillaceae</taxon>
        <taxon>Neobacillus</taxon>
    </lineage>
</organism>
<name>A0AA95MPZ4_9BACI</name>
<keyword evidence="3" id="KW-0010">Activator</keyword>
<dbReference type="PANTHER" id="PTHR24567:SF74">
    <property type="entry name" value="HTH-TYPE TRANSCRIPTIONAL REGULATOR ARCR"/>
    <property type="match status" value="1"/>
</dbReference>
<keyword evidence="1" id="KW-0805">Transcription regulation</keyword>
<dbReference type="SUPFAM" id="SSF46785">
    <property type="entry name" value="Winged helix' DNA-binding domain"/>
    <property type="match status" value="1"/>
</dbReference>
<reference evidence="7" key="1">
    <citation type="submission" date="2023-05" db="EMBL/GenBank/DDBJ databases">
        <title>Comparative genomics of Bacillaceae isolates and their secondary metabolite potential.</title>
        <authorList>
            <person name="Song L."/>
            <person name="Nielsen L.J."/>
            <person name="Mohite O."/>
            <person name="Xu X."/>
            <person name="Weber T."/>
            <person name="Kovacs A.T."/>
        </authorList>
    </citation>
    <scope>NUCLEOTIDE SEQUENCE</scope>
    <source>
        <strain evidence="7">XLM17</strain>
    </source>
</reference>
<evidence type="ECO:0000259" key="5">
    <source>
        <dbReference type="PROSITE" id="PS50042"/>
    </source>
</evidence>
<dbReference type="KEGG" id="nnv:QNH39_27390"/>
<evidence type="ECO:0000256" key="1">
    <source>
        <dbReference type="ARBA" id="ARBA00023015"/>
    </source>
</evidence>
<dbReference type="Gene3D" id="2.60.120.10">
    <property type="entry name" value="Jelly Rolls"/>
    <property type="match status" value="1"/>
</dbReference>
<dbReference type="InterPro" id="IPR012318">
    <property type="entry name" value="HTH_CRP"/>
</dbReference>
<evidence type="ECO:0000256" key="2">
    <source>
        <dbReference type="ARBA" id="ARBA00023125"/>
    </source>
</evidence>
<dbReference type="GO" id="GO:0005829">
    <property type="term" value="C:cytosol"/>
    <property type="evidence" value="ECO:0007669"/>
    <property type="project" value="TreeGrafter"/>
</dbReference>
<evidence type="ECO:0000256" key="4">
    <source>
        <dbReference type="ARBA" id="ARBA00023163"/>
    </source>
</evidence>
<dbReference type="AlphaFoldDB" id="A0AA95MPZ4"/>